<comment type="similarity">
    <text evidence="5 20">Belongs to the cation transport ATPase (P-type) (TC 3.A.3) family. Type IV subfamily.</text>
</comment>
<feature type="binding site" evidence="18">
    <location>
        <position position="219"/>
    </location>
    <ligand>
        <name>ATP</name>
        <dbReference type="ChEBI" id="CHEBI:30616"/>
    </ligand>
</feature>
<evidence type="ECO:0000256" key="13">
    <source>
        <dbReference type="ARBA" id="ARBA00023034"/>
    </source>
</evidence>
<feature type="binding site" evidence="19">
    <location>
        <position position="216"/>
    </location>
    <ligand>
        <name>Mg(2+)</name>
        <dbReference type="ChEBI" id="CHEBI:18420"/>
    </ligand>
</feature>
<dbReference type="InterPro" id="IPR023298">
    <property type="entry name" value="ATPase_P-typ_TM_dom_sf"/>
</dbReference>
<evidence type="ECO:0000256" key="6">
    <source>
        <dbReference type="ARBA" id="ARBA00022692"/>
    </source>
</evidence>
<dbReference type="GO" id="GO:0000287">
    <property type="term" value="F:magnesium ion binding"/>
    <property type="evidence" value="ECO:0007669"/>
    <property type="project" value="UniProtKB-UniRule"/>
</dbReference>
<keyword evidence="14 20" id="KW-0472">Membrane</keyword>
<dbReference type="GO" id="GO:0005524">
    <property type="term" value="F:ATP binding"/>
    <property type="evidence" value="ECO:0007669"/>
    <property type="project" value="UniProtKB-UniRule"/>
</dbReference>
<keyword evidence="12 20" id="KW-1133">Transmembrane helix</keyword>
<comment type="catalytic activity">
    <reaction evidence="15 20">
        <text>ATP + H2O + phospholipidSide 1 = ADP + phosphate + phospholipidSide 2.</text>
        <dbReference type="EC" id="7.6.2.1"/>
    </reaction>
</comment>
<organism evidence="22 23">
    <name type="scientific">Rozella allomycis (strain CSF55)</name>
    <dbReference type="NCBI Taxonomy" id="988480"/>
    <lineage>
        <taxon>Eukaryota</taxon>
        <taxon>Fungi</taxon>
        <taxon>Fungi incertae sedis</taxon>
        <taxon>Cryptomycota</taxon>
        <taxon>Cryptomycota incertae sedis</taxon>
        <taxon>Rozella</taxon>
    </lineage>
</organism>
<dbReference type="AlphaFoldDB" id="A0A4V1IZ20"/>
<keyword evidence="9 18" id="KW-0067">ATP-binding</keyword>
<evidence type="ECO:0000256" key="2">
    <source>
        <dbReference type="ARBA" id="ARBA00004141"/>
    </source>
</evidence>
<evidence type="ECO:0000256" key="9">
    <source>
        <dbReference type="ARBA" id="ARBA00022840"/>
    </source>
</evidence>
<reference evidence="23" key="1">
    <citation type="journal article" date="2018" name="Nat. Microbiol.">
        <title>Leveraging single-cell genomics to expand the fungal tree of life.</title>
        <authorList>
            <person name="Ahrendt S.R."/>
            <person name="Quandt C.A."/>
            <person name="Ciobanu D."/>
            <person name="Clum A."/>
            <person name="Salamov A."/>
            <person name="Andreopoulos B."/>
            <person name="Cheng J.F."/>
            <person name="Woyke T."/>
            <person name="Pelin A."/>
            <person name="Henrissat B."/>
            <person name="Reynolds N.K."/>
            <person name="Benny G.L."/>
            <person name="Smith M.E."/>
            <person name="James T.Y."/>
            <person name="Grigoriev I.V."/>
        </authorList>
    </citation>
    <scope>NUCLEOTIDE SEQUENCE [LARGE SCALE GENOMIC DNA]</scope>
    <source>
        <strain evidence="23">CSF55</strain>
    </source>
</reference>
<evidence type="ECO:0000256" key="10">
    <source>
        <dbReference type="ARBA" id="ARBA00022842"/>
    </source>
</evidence>
<evidence type="ECO:0000256" key="8">
    <source>
        <dbReference type="ARBA" id="ARBA00022741"/>
    </source>
</evidence>
<evidence type="ECO:0000256" key="1">
    <source>
        <dbReference type="ARBA" id="ARBA00001946"/>
    </source>
</evidence>
<evidence type="ECO:0000259" key="21">
    <source>
        <dbReference type="Pfam" id="PF16212"/>
    </source>
</evidence>
<dbReference type="FunFam" id="3.40.50.1000:FF:000010">
    <property type="entry name" value="Phospholipid-transporting ATPase"/>
    <property type="match status" value="1"/>
</dbReference>
<comment type="catalytic activity">
    <reaction evidence="16">
        <text>a 1,2-diacyl-sn-glycero-3-phosphoethanolamine(out) + ATP + H2O = a 1,2-diacyl-sn-glycero-3-phosphoethanolamine(in) + ADP + phosphate + H(+)</text>
        <dbReference type="Rhea" id="RHEA:66132"/>
        <dbReference type="ChEBI" id="CHEBI:15377"/>
        <dbReference type="ChEBI" id="CHEBI:15378"/>
        <dbReference type="ChEBI" id="CHEBI:30616"/>
        <dbReference type="ChEBI" id="CHEBI:43474"/>
        <dbReference type="ChEBI" id="CHEBI:64612"/>
        <dbReference type="ChEBI" id="CHEBI:456216"/>
    </reaction>
    <physiologicalReaction direction="left-to-right" evidence="16">
        <dbReference type="Rhea" id="RHEA:66133"/>
    </physiologicalReaction>
</comment>
<accession>A0A4V1IZ20</accession>
<feature type="binding site" evidence="18">
    <location>
        <position position="196"/>
    </location>
    <ligand>
        <name>ATP</name>
        <dbReference type="ChEBI" id="CHEBI:30616"/>
    </ligand>
</feature>
<feature type="transmembrane region" description="Helical" evidence="20">
    <location>
        <begin position="416"/>
        <end position="435"/>
    </location>
</feature>
<feature type="transmembrane region" description="Helical" evidence="20">
    <location>
        <begin position="356"/>
        <end position="379"/>
    </location>
</feature>
<keyword evidence="10 19" id="KW-0460">Magnesium</keyword>
<feature type="binding site" evidence="18">
    <location>
        <position position="220"/>
    </location>
    <ligand>
        <name>ATP</name>
        <dbReference type="ChEBI" id="CHEBI:30616"/>
    </ligand>
</feature>
<evidence type="ECO:0000256" key="20">
    <source>
        <dbReference type="RuleBase" id="RU362033"/>
    </source>
</evidence>
<feature type="transmembrane region" description="Helical" evidence="20">
    <location>
        <begin position="391"/>
        <end position="410"/>
    </location>
</feature>
<evidence type="ECO:0000256" key="5">
    <source>
        <dbReference type="ARBA" id="ARBA00008109"/>
    </source>
</evidence>
<dbReference type="PANTHER" id="PTHR24092:SF150">
    <property type="entry name" value="PHOSPHOLIPID-TRANSPORTING ATPASE"/>
    <property type="match status" value="1"/>
</dbReference>
<dbReference type="Gene3D" id="3.40.50.1000">
    <property type="entry name" value="HAD superfamily/HAD-like"/>
    <property type="match status" value="1"/>
</dbReference>
<evidence type="ECO:0000256" key="12">
    <source>
        <dbReference type="ARBA" id="ARBA00022989"/>
    </source>
</evidence>
<feature type="binding site" evidence="18">
    <location>
        <position position="93"/>
    </location>
    <ligand>
        <name>ATP</name>
        <dbReference type="ChEBI" id="CHEBI:30616"/>
    </ligand>
</feature>
<sequence length="518" mass="59892">LSQLEDCASLGLRTLCLAMREIEEEEYLEWKKIYDAASLTIKNRTEEIDKACEMIEKDLRLLGATAIEDKLQDQVPETINVLSMAGIKIWVLTGDRQETAINIGYSCKLLNEEINLIIINENTHFETRDCLMNKLNSINEAMKIAKQSNSEIESFALIIDGKSLSFALEKDLEEMFFNLAKLCKSVICCRVSPIQKALVVKLVKRNTNSILLAIGDGANDVSMIQAAHVGVGISGLEGLQASRSSDFSISQFKYLQKLLLVHGGWCYRRLSRLILYSFYKNITLYLTQFWFAFYNTFSGQTLYESWTLTLYNMFFTVLPPLVIGIFDQYLGARQLDNYPQLYQSGIQKSFFNVKVFWTWTFNAIIHSLTLFLFLFYLGFNEIILSSGSSAGLWFLGLIIYTSEIITVLYFSMPPTLYSSSIFWFSIIIIPTTCILRDYAWRYFKRTYIPTCYHIVQEFQKYNIPDYRPRMDRFMKAVHKVRLLQRIKRNRGYAFSQTEDGQASLIRKYDTTKEKPKGL</sequence>
<feature type="binding site" evidence="18">
    <location>
        <position position="190"/>
    </location>
    <ligand>
        <name>ATP</name>
        <dbReference type="ChEBI" id="CHEBI:30616"/>
    </ligand>
</feature>
<keyword evidence="8 18" id="KW-0547">Nucleotide-binding</keyword>
<evidence type="ECO:0000256" key="19">
    <source>
        <dbReference type="PIRSR" id="PIRSR606539-3"/>
    </source>
</evidence>
<keyword evidence="6 20" id="KW-0812">Transmembrane</keyword>
<dbReference type="InterPro" id="IPR023214">
    <property type="entry name" value="HAD_sf"/>
</dbReference>
<dbReference type="SUPFAM" id="SSF56784">
    <property type="entry name" value="HAD-like"/>
    <property type="match status" value="1"/>
</dbReference>
<evidence type="ECO:0000256" key="16">
    <source>
        <dbReference type="ARBA" id="ARBA00049128"/>
    </source>
</evidence>
<dbReference type="InterPro" id="IPR036412">
    <property type="entry name" value="HAD-like_sf"/>
</dbReference>
<feature type="transmembrane region" description="Helical" evidence="20">
    <location>
        <begin position="273"/>
        <end position="294"/>
    </location>
</feature>
<dbReference type="Pfam" id="PF16212">
    <property type="entry name" value="PhoLip_ATPase_C"/>
    <property type="match status" value="1"/>
</dbReference>
<dbReference type="GO" id="GO:0016887">
    <property type="term" value="F:ATP hydrolysis activity"/>
    <property type="evidence" value="ECO:0007669"/>
    <property type="project" value="InterPro"/>
</dbReference>
<feature type="domain" description="P-type ATPase C-terminal" evidence="21">
    <location>
        <begin position="243"/>
        <end position="409"/>
    </location>
</feature>
<dbReference type="EC" id="7.6.2.1" evidence="20"/>
<protein>
    <recommendedName>
        <fullName evidence="20">Phospholipid-transporting ATPase</fullName>
        <ecNumber evidence="20">7.6.2.1</ecNumber>
    </recommendedName>
</protein>
<evidence type="ECO:0000256" key="17">
    <source>
        <dbReference type="ARBA" id="ARBA00051303"/>
    </source>
</evidence>
<dbReference type="InterPro" id="IPR006539">
    <property type="entry name" value="P-type_ATPase_IV"/>
</dbReference>
<dbReference type="GO" id="GO:0005886">
    <property type="term" value="C:plasma membrane"/>
    <property type="evidence" value="ECO:0007669"/>
    <property type="project" value="TreeGrafter"/>
</dbReference>
<evidence type="ECO:0000313" key="23">
    <source>
        <dbReference type="Proteomes" id="UP000281549"/>
    </source>
</evidence>
<evidence type="ECO:0000256" key="4">
    <source>
        <dbReference type="ARBA" id="ARBA00004555"/>
    </source>
</evidence>
<name>A0A4V1IZ20_ROZAC</name>
<keyword evidence="11 20" id="KW-1278">Translocase</keyword>
<dbReference type="Proteomes" id="UP000281549">
    <property type="component" value="Unassembled WGS sequence"/>
</dbReference>
<feature type="transmembrane region" description="Helical" evidence="20">
    <location>
        <begin position="306"/>
        <end position="326"/>
    </location>
</feature>
<comment type="subcellular location">
    <subcellularLocation>
        <location evidence="3">Endomembrane system</location>
    </subcellularLocation>
    <subcellularLocation>
        <location evidence="4">Golgi apparatus</location>
    </subcellularLocation>
    <subcellularLocation>
        <location evidence="2 20">Membrane</location>
        <topology evidence="2 20">Multi-pass membrane protein</topology>
    </subcellularLocation>
</comment>
<dbReference type="NCBIfam" id="TIGR01652">
    <property type="entry name" value="ATPase-Plipid"/>
    <property type="match status" value="1"/>
</dbReference>
<gene>
    <name evidence="22" type="ORF">ROZALSC1DRAFT_17483</name>
</gene>
<comment type="caution">
    <text evidence="20">Lacks conserved residue(s) required for the propagation of feature annotation.</text>
</comment>
<evidence type="ECO:0000256" key="15">
    <source>
        <dbReference type="ARBA" id="ARBA00034036"/>
    </source>
</evidence>
<dbReference type="EMBL" id="ML006452">
    <property type="protein sequence ID" value="RKP16529.1"/>
    <property type="molecule type" value="Genomic_DNA"/>
</dbReference>
<feature type="binding site" evidence="19">
    <location>
        <position position="220"/>
    </location>
    <ligand>
        <name>Mg(2+)</name>
        <dbReference type="ChEBI" id="CHEBI:18420"/>
    </ligand>
</feature>
<dbReference type="PANTHER" id="PTHR24092">
    <property type="entry name" value="PROBABLE PHOSPHOLIPID-TRANSPORTING ATPASE"/>
    <property type="match status" value="1"/>
</dbReference>
<dbReference type="GO" id="GO:0045332">
    <property type="term" value="P:phospholipid translocation"/>
    <property type="evidence" value="ECO:0007669"/>
    <property type="project" value="TreeGrafter"/>
</dbReference>
<feature type="binding site" evidence="18">
    <location>
        <position position="13"/>
    </location>
    <ligand>
        <name>ATP</name>
        <dbReference type="ChEBI" id="CHEBI:30616"/>
    </ligand>
</feature>
<dbReference type="InterPro" id="IPR032630">
    <property type="entry name" value="P_typ_ATPase_c"/>
</dbReference>
<evidence type="ECO:0000256" key="11">
    <source>
        <dbReference type="ARBA" id="ARBA00022967"/>
    </source>
</evidence>
<evidence type="ECO:0000256" key="3">
    <source>
        <dbReference type="ARBA" id="ARBA00004308"/>
    </source>
</evidence>
<proteinExistence type="inferred from homology"/>
<evidence type="ECO:0000256" key="14">
    <source>
        <dbReference type="ARBA" id="ARBA00023136"/>
    </source>
</evidence>
<comment type="cofactor">
    <cofactor evidence="1 19">
        <name>Mg(2+)</name>
        <dbReference type="ChEBI" id="CHEBI:18420"/>
    </cofactor>
</comment>
<evidence type="ECO:0000256" key="18">
    <source>
        <dbReference type="PIRSR" id="PIRSR606539-2"/>
    </source>
</evidence>
<dbReference type="GO" id="GO:0090556">
    <property type="term" value="F:phosphatidylserine floppase activity"/>
    <property type="evidence" value="ECO:0007669"/>
    <property type="project" value="RHEA"/>
</dbReference>
<keyword evidence="13" id="KW-0333">Golgi apparatus</keyword>
<dbReference type="InterPro" id="IPR001757">
    <property type="entry name" value="P_typ_ATPase"/>
</dbReference>
<feature type="non-terminal residue" evidence="22">
    <location>
        <position position="1"/>
    </location>
</feature>
<dbReference type="GO" id="GO:0005802">
    <property type="term" value="C:trans-Golgi network"/>
    <property type="evidence" value="ECO:0007669"/>
    <property type="project" value="TreeGrafter"/>
</dbReference>
<keyword evidence="7 19" id="KW-0479">Metal-binding</keyword>
<comment type="catalytic activity">
    <reaction evidence="17">
        <text>a 1,2-diacyl-sn-glycero-3-phospho-L-serine(out) + ATP + H2O = a 1,2-diacyl-sn-glycero-3-phospho-L-serine(in) + ADP + phosphate + H(+)</text>
        <dbReference type="Rhea" id="RHEA:38567"/>
        <dbReference type="ChEBI" id="CHEBI:15377"/>
        <dbReference type="ChEBI" id="CHEBI:15378"/>
        <dbReference type="ChEBI" id="CHEBI:30616"/>
        <dbReference type="ChEBI" id="CHEBI:43474"/>
        <dbReference type="ChEBI" id="CHEBI:57262"/>
        <dbReference type="ChEBI" id="CHEBI:456216"/>
    </reaction>
    <physiologicalReaction direction="left-to-right" evidence="17">
        <dbReference type="Rhea" id="RHEA:38568"/>
    </physiologicalReaction>
</comment>
<dbReference type="NCBIfam" id="TIGR01494">
    <property type="entry name" value="ATPase_P-type"/>
    <property type="match status" value="1"/>
</dbReference>
<dbReference type="GO" id="GO:0032456">
    <property type="term" value="P:endocytic recycling"/>
    <property type="evidence" value="ECO:0007669"/>
    <property type="project" value="TreeGrafter"/>
</dbReference>
<feature type="binding site" evidence="18">
    <location>
        <position position="95"/>
    </location>
    <ligand>
        <name>ATP</name>
        <dbReference type="ChEBI" id="CHEBI:30616"/>
    </ligand>
</feature>
<evidence type="ECO:0000256" key="7">
    <source>
        <dbReference type="ARBA" id="ARBA00022723"/>
    </source>
</evidence>
<dbReference type="GO" id="GO:0006892">
    <property type="term" value="P:post-Golgi vesicle-mediated transport"/>
    <property type="evidence" value="ECO:0007669"/>
    <property type="project" value="TreeGrafter"/>
</dbReference>
<feature type="binding site" evidence="18">
    <location>
        <position position="94"/>
    </location>
    <ligand>
        <name>ATP</name>
        <dbReference type="ChEBI" id="CHEBI:30616"/>
    </ligand>
</feature>
<dbReference type="SUPFAM" id="SSF81665">
    <property type="entry name" value="Calcium ATPase, transmembrane domain M"/>
    <property type="match status" value="1"/>
</dbReference>
<evidence type="ECO:0000313" key="22">
    <source>
        <dbReference type="EMBL" id="RKP16529.1"/>
    </source>
</evidence>